<keyword evidence="2" id="KW-0472">Membrane</keyword>
<keyword evidence="2" id="KW-1133">Transmembrane helix</keyword>
<feature type="compositionally biased region" description="Polar residues" evidence="1">
    <location>
        <begin position="273"/>
        <end position="290"/>
    </location>
</feature>
<feature type="region of interest" description="Disordered" evidence="1">
    <location>
        <begin position="231"/>
        <end position="292"/>
    </location>
</feature>
<comment type="caution">
    <text evidence="4">The sequence shown here is derived from an EMBL/GenBank/DDBJ whole genome shotgun (WGS) entry which is preliminary data.</text>
</comment>
<dbReference type="GO" id="GO:0005975">
    <property type="term" value="P:carbohydrate metabolic process"/>
    <property type="evidence" value="ECO:0007669"/>
    <property type="project" value="UniProtKB-ARBA"/>
</dbReference>
<accession>A0A563E758</accession>
<dbReference type="RefSeq" id="WP_146315242.1">
    <property type="nucleotide sequence ID" value="NZ_VCQV01000003.1"/>
</dbReference>
<feature type="compositionally biased region" description="Low complexity" evidence="1">
    <location>
        <begin position="242"/>
        <end position="272"/>
    </location>
</feature>
<keyword evidence="2" id="KW-0812">Transmembrane</keyword>
<name>A0A563E758_9MICO</name>
<evidence type="ECO:0008006" key="6">
    <source>
        <dbReference type="Google" id="ProtNLM"/>
    </source>
</evidence>
<feature type="compositionally biased region" description="Basic and acidic residues" evidence="1">
    <location>
        <begin position="736"/>
        <end position="751"/>
    </location>
</feature>
<keyword evidence="3" id="KW-0732">Signal</keyword>
<dbReference type="EMBL" id="VCQV01000003">
    <property type="protein sequence ID" value="TWP38265.1"/>
    <property type="molecule type" value="Genomic_DNA"/>
</dbReference>
<gene>
    <name evidence="4" type="ORF">FGL98_03365</name>
</gene>
<evidence type="ECO:0000313" key="4">
    <source>
        <dbReference type="EMBL" id="TWP38265.1"/>
    </source>
</evidence>
<reference evidence="4 5" key="2">
    <citation type="submission" date="2019-08" db="EMBL/GenBank/DDBJ databases">
        <title>Jejuicoccus antrihumi gen. nov., sp. nov., a new member of the family Dermacoccaceae isolated from a cave.</title>
        <authorList>
            <person name="Schumann P."/>
            <person name="Kim I.S."/>
        </authorList>
    </citation>
    <scope>NUCLEOTIDE SEQUENCE [LARGE SCALE GENOMIC DNA]</scope>
    <source>
        <strain evidence="4 5">C5-26</strain>
    </source>
</reference>
<sequence length="751" mass="77588">MTARRLVAIVTILLTLGCCLFGGMPSALAAGASPVSVDVESMSPAIAGPDTPLTITGSVTNQSDADVSAVKVGIGVSPQLLDTTTRVQDWSAGTLPRATPKVGGKTIGSIAAGATRQFSVTIAKGTLNYAYNLASLPMTIQVTGTGFNASPVRTTLEWSKKTPTSPLRSSIVVPLTLPADPALYGPSGSARTAAWTRAIGPGSRIDQLISDLGALPVTWVVDPSIVQAPVGADDNLPKAPQPGSTSTPSSTPPGDTASSSSAPVSTAPPTTSDGTGSQLPGSTPTTSAAANTDPVDALATTLLGRLQTLATTSTIWWTPYDDPDLTVLAGSGSAGQALLTRDLQRRLPTALRKISDVTVAWPDPAIGSTQAAAISSTWKRATGTDPRLLVPDGSVASLTGVTPDATRRVAGSSGTLVYDATLSSTLSTSATSPLLAAQRFMARTAAIYQQSPGTARSLAAVLPREDATPPAQLAEAITLIENAPWLAPTSGTGALSHVPTFVDAKVVAKPVSGAPTPAGTRSPINAATLSRITHDRRVMRGLGSILVDSKDVVTARTQSFDAMGSTRWRGHSSALATVVRVDSDAVQAMRRKISVIPSTVNFFANSGQLTVTVVNGLNRSVKDVDLSMNPRRFLLRIPKPDHRMAIAASSRSTVRFEVKAVAAGKVPIDAVLTTPDGLPLGARFGEPTQLQINVRPTSSWIYWVLGIVAGLVLVVGLIRSLWRGPRTVTAPGSDATDDRARPETPKAGEHD</sequence>
<feature type="chain" id="PRO_5022230320" description="Glycoprotein" evidence="3">
    <location>
        <begin position="30"/>
        <end position="751"/>
    </location>
</feature>
<organism evidence="4 5">
    <name type="scientific">Leekyejoonella antrihumi</name>
    <dbReference type="NCBI Taxonomy" id="1660198"/>
    <lineage>
        <taxon>Bacteria</taxon>
        <taxon>Bacillati</taxon>
        <taxon>Actinomycetota</taxon>
        <taxon>Actinomycetes</taxon>
        <taxon>Micrococcales</taxon>
        <taxon>Dermacoccaceae</taxon>
        <taxon>Leekyejoonella</taxon>
    </lineage>
</organism>
<feature type="region of interest" description="Disordered" evidence="1">
    <location>
        <begin position="728"/>
        <end position="751"/>
    </location>
</feature>
<feature type="signal peptide" evidence="3">
    <location>
        <begin position="1"/>
        <end position="29"/>
    </location>
</feature>
<dbReference type="Gene3D" id="2.60.40.10">
    <property type="entry name" value="Immunoglobulins"/>
    <property type="match status" value="1"/>
</dbReference>
<evidence type="ECO:0000256" key="3">
    <source>
        <dbReference type="SAM" id="SignalP"/>
    </source>
</evidence>
<dbReference type="AlphaFoldDB" id="A0A563E758"/>
<evidence type="ECO:0000256" key="1">
    <source>
        <dbReference type="SAM" id="MobiDB-lite"/>
    </source>
</evidence>
<evidence type="ECO:0000256" key="2">
    <source>
        <dbReference type="SAM" id="Phobius"/>
    </source>
</evidence>
<dbReference type="InterPro" id="IPR013783">
    <property type="entry name" value="Ig-like_fold"/>
</dbReference>
<evidence type="ECO:0000313" key="5">
    <source>
        <dbReference type="Proteomes" id="UP000320244"/>
    </source>
</evidence>
<proteinExistence type="predicted"/>
<keyword evidence="5" id="KW-1185">Reference proteome</keyword>
<dbReference type="Proteomes" id="UP000320244">
    <property type="component" value="Unassembled WGS sequence"/>
</dbReference>
<reference evidence="4 5" key="1">
    <citation type="submission" date="2019-05" db="EMBL/GenBank/DDBJ databases">
        <authorList>
            <person name="Lee S.D."/>
        </authorList>
    </citation>
    <scope>NUCLEOTIDE SEQUENCE [LARGE SCALE GENOMIC DNA]</scope>
    <source>
        <strain evidence="4 5">C5-26</strain>
    </source>
</reference>
<dbReference type="OrthoDB" id="5137271at2"/>
<protein>
    <recommendedName>
        <fullName evidence="6">Glycoprotein</fullName>
    </recommendedName>
</protein>
<feature type="transmembrane region" description="Helical" evidence="2">
    <location>
        <begin position="700"/>
        <end position="718"/>
    </location>
</feature>
<dbReference type="PROSITE" id="PS51257">
    <property type="entry name" value="PROKAR_LIPOPROTEIN"/>
    <property type="match status" value="1"/>
</dbReference>